<proteinExistence type="predicted"/>
<dbReference type="GeneID" id="5495085"/>
<dbReference type="EMBL" id="CH476621">
    <property type="protein sequence ID" value="EDN91178.1"/>
    <property type="molecule type" value="Genomic_DNA"/>
</dbReference>
<gene>
    <name evidence="1" type="ORF">SS1G_00581</name>
</gene>
<protein>
    <submittedName>
        <fullName evidence="1">Uncharacterized protein</fullName>
    </submittedName>
</protein>
<name>A7E5K6_SCLS1</name>
<dbReference type="KEGG" id="ssl:SS1G_00581"/>
<evidence type="ECO:0000313" key="1">
    <source>
        <dbReference type="EMBL" id="EDN91178.1"/>
    </source>
</evidence>
<reference evidence="2" key="1">
    <citation type="journal article" date="2011" name="PLoS Genet.">
        <title>Genomic analysis of the necrotrophic fungal pathogens Sclerotinia sclerotiorum and Botrytis cinerea.</title>
        <authorList>
            <person name="Amselem J."/>
            <person name="Cuomo C.A."/>
            <person name="van Kan J.A."/>
            <person name="Viaud M."/>
            <person name="Benito E.P."/>
            <person name="Couloux A."/>
            <person name="Coutinho P.M."/>
            <person name="de Vries R.P."/>
            <person name="Dyer P.S."/>
            <person name="Fillinger S."/>
            <person name="Fournier E."/>
            <person name="Gout L."/>
            <person name="Hahn M."/>
            <person name="Kohn L."/>
            <person name="Lapalu N."/>
            <person name="Plummer K.M."/>
            <person name="Pradier J.M."/>
            <person name="Quevillon E."/>
            <person name="Sharon A."/>
            <person name="Simon A."/>
            <person name="ten Have A."/>
            <person name="Tudzynski B."/>
            <person name="Tudzynski P."/>
            <person name="Wincker P."/>
            <person name="Andrew M."/>
            <person name="Anthouard V."/>
            <person name="Beever R.E."/>
            <person name="Beffa R."/>
            <person name="Benoit I."/>
            <person name="Bouzid O."/>
            <person name="Brault B."/>
            <person name="Chen Z."/>
            <person name="Choquer M."/>
            <person name="Collemare J."/>
            <person name="Cotton P."/>
            <person name="Danchin E.G."/>
            <person name="Da Silva C."/>
            <person name="Gautier A."/>
            <person name="Giraud C."/>
            <person name="Giraud T."/>
            <person name="Gonzalez C."/>
            <person name="Grossetete S."/>
            <person name="Guldener U."/>
            <person name="Henrissat B."/>
            <person name="Howlett B.J."/>
            <person name="Kodira C."/>
            <person name="Kretschmer M."/>
            <person name="Lappartient A."/>
            <person name="Leroch M."/>
            <person name="Levis C."/>
            <person name="Mauceli E."/>
            <person name="Neuveglise C."/>
            <person name="Oeser B."/>
            <person name="Pearson M."/>
            <person name="Poulain J."/>
            <person name="Poussereau N."/>
            <person name="Quesneville H."/>
            <person name="Rascle C."/>
            <person name="Schumacher J."/>
            <person name="Segurens B."/>
            <person name="Sexton A."/>
            <person name="Silva E."/>
            <person name="Sirven C."/>
            <person name="Soanes D.M."/>
            <person name="Talbot N.J."/>
            <person name="Templeton M."/>
            <person name="Yandava C."/>
            <person name="Yarden O."/>
            <person name="Zeng Q."/>
            <person name="Rollins J.A."/>
            <person name="Lebrun M.H."/>
            <person name="Dickman M."/>
        </authorList>
    </citation>
    <scope>NUCLEOTIDE SEQUENCE [LARGE SCALE GENOMIC DNA]</scope>
    <source>
        <strain evidence="2">ATCC 18683 / 1980 / Ss-1</strain>
    </source>
</reference>
<evidence type="ECO:0000313" key="2">
    <source>
        <dbReference type="Proteomes" id="UP000001312"/>
    </source>
</evidence>
<dbReference type="HOGENOM" id="CLU_3260803_0_0_1"/>
<sequence length="42" mass="4800">MSNLDPCPGPVPNIVREYKKSKTEKLPPTLIAKYLLQMQTQK</sequence>
<dbReference type="Proteomes" id="UP000001312">
    <property type="component" value="Unassembled WGS sequence"/>
</dbReference>
<dbReference type="RefSeq" id="XP_001598492.1">
    <property type="nucleotide sequence ID" value="XM_001598442.1"/>
</dbReference>
<organism evidence="1 2">
    <name type="scientific">Sclerotinia sclerotiorum (strain ATCC 18683 / 1980 / Ss-1)</name>
    <name type="common">White mold</name>
    <name type="synonym">Whetzelinia sclerotiorum</name>
    <dbReference type="NCBI Taxonomy" id="665079"/>
    <lineage>
        <taxon>Eukaryota</taxon>
        <taxon>Fungi</taxon>
        <taxon>Dikarya</taxon>
        <taxon>Ascomycota</taxon>
        <taxon>Pezizomycotina</taxon>
        <taxon>Leotiomycetes</taxon>
        <taxon>Helotiales</taxon>
        <taxon>Sclerotiniaceae</taxon>
        <taxon>Sclerotinia</taxon>
    </lineage>
</organism>
<keyword evidence="2" id="KW-1185">Reference proteome</keyword>
<dbReference type="InParanoid" id="A7E5K6"/>
<dbReference type="AlphaFoldDB" id="A7E5K6"/>
<accession>A7E5K6</accession>